<dbReference type="Proteomes" id="UP000824118">
    <property type="component" value="Unassembled WGS sequence"/>
</dbReference>
<gene>
    <name evidence="1" type="ORF">IAD22_04010</name>
</gene>
<organism evidence="1 2">
    <name type="scientific">Candidatus Limousia pullorum</name>
    <dbReference type="NCBI Taxonomy" id="2840860"/>
    <lineage>
        <taxon>Bacteria</taxon>
        <taxon>Bacillati</taxon>
        <taxon>Bacillota</taxon>
        <taxon>Clostridia</taxon>
        <taxon>Eubacteriales</taxon>
        <taxon>Oscillospiraceae</taxon>
        <taxon>Oscillospiraceae incertae sedis</taxon>
        <taxon>Candidatus Limousia</taxon>
    </lineage>
</organism>
<evidence type="ECO:0000313" key="2">
    <source>
        <dbReference type="Proteomes" id="UP000824118"/>
    </source>
</evidence>
<accession>A0A9D1LY12</accession>
<comment type="caution">
    <text evidence="1">The sequence shown here is derived from an EMBL/GenBank/DDBJ whole genome shotgun (WGS) entry which is preliminary data.</text>
</comment>
<dbReference type="GO" id="GO:0051276">
    <property type="term" value="P:chromosome organization"/>
    <property type="evidence" value="ECO:0007669"/>
    <property type="project" value="InterPro"/>
</dbReference>
<dbReference type="Pfam" id="PF03592">
    <property type="entry name" value="Terminase_2"/>
    <property type="match status" value="1"/>
</dbReference>
<dbReference type="AlphaFoldDB" id="A0A9D1LY12"/>
<reference evidence="1" key="2">
    <citation type="journal article" date="2021" name="PeerJ">
        <title>Extensive microbial diversity within the chicken gut microbiome revealed by metagenomics and culture.</title>
        <authorList>
            <person name="Gilroy R."/>
            <person name="Ravi A."/>
            <person name="Getino M."/>
            <person name="Pursley I."/>
            <person name="Horton D.L."/>
            <person name="Alikhan N.F."/>
            <person name="Baker D."/>
            <person name="Gharbi K."/>
            <person name="Hall N."/>
            <person name="Watson M."/>
            <person name="Adriaenssens E.M."/>
            <person name="Foster-Nyarko E."/>
            <person name="Jarju S."/>
            <person name="Secka A."/>
            <person name="Antonio M."/>
            <person name="Oren A."/>
            <person name="Chaudhuri R.R."/>
            <person name="La Ragione R."/>
            <person name="Hildebrand F."/>
            <person name="Pallen M.J."/>
        </authorList>
    </citation>
    <scope>NUCLEOTIDE SEQUENCE</scope>
    <source>
        <strain evidence="1">ChiGjej1B1-1684</strain>
    </source>
</reference>
<evidence type="ECO:0000313" key="1">
    <source>
        <dbReference type="EMBL" id="HIU50159.1"/>
    </source>
</evidence>
<protein>
    <submittedName>
        <fullName evidence="1">Terminase small subunit</fullName>
    </submittedName>
</protein>
<dbReference type="InterPro" id="IPR005335">
    <property type="entry name" value="Terminase_ssu"/>
</dbReference>
<dbReference type="InterPro" id="IPR038713">
    <property type="entry name" value="Terminase_Gp1_N_sf"/>
</dbReference>
<proteinExistence type="predicted"/>
<sequence length="170" mass="18847">MKSKLTRQERQFCCNYVSSGNSTQAAVLAGCKEDPETWGENLLCREDIADEIARLLVIRKKTVSSMAVTGYKKLAFGGIGDAVSLLYMENPDVEKLKNMDLYCVSEIRRPKEGAMEIKFFDRLKALEKLEAGSLEDNGAVSFFEALNRGASAVNNSGSRQERTEIEYGGD</sequence>
<dbReference type="EMBL" id="DVNG01000058">
    <property type="protein sequence ID" value="HIU50159.1"/>
    <property type="molecule type" value="Genomic_DNA"/>
</dbReference>
<dbReference type="PROSITE" id="PS51257">
    <property type="entry name" value="PROKAR_LIPOPROTEIN"/>
    <property type="match status" value="1"/>
</dbReference>
<dbReference type="Gene3D" id="1.10.10.1400">
    <property type="entry name" value="Terminase, small subunit, N-terminal DNA-binding domain, HTH motif"/>
    <property type="match status" value="1"/>
</dbReference>
<name>A0A9D1LY12_9FIRM</name>
<reference evidence="1" key="1">
    <citation type="submission" date="2020-10" db="EMBL/GenBank/DDBJ databases">
        <authorList>
            <person name="Gilroy R."/>
        </authorList>
    </citation>
    <scope>NUCLEOTIDE SEQUENCE</scope>
    <source>
        <strain evidence="1">ChiGjej1B1-1684</strain>
    </source>
</reference>